<gene>
    <name evidence="2" type="ORF">N0V84_005159</name>
</gene>
<feature type="compositionally biased region" description="Basic and acidic residues" evidence="1">
    <location>
        <begin position="239"/>
        <end position="251"/>
    </location>
</feature>
<accession>A0A9W8WE69</accession>
<sequence length="361" mass="40066">MAAHRDSILELFGEDDLIEVHVNPSRNPNSFANLFLPNPRGASSSAQPRPVHHHHHHHHQPRRSERRPQPQAQQPQPQQPAPVIDLTEEPDSPVQTRGSLPQNRSGRNPRRTNSQRISPPQLSRSDGTFFGHTASIIDLTVDSPEDERPSNPLGGRNMRPRPRPDELIELELISSMPREQSGRRPPASFAIGLTRTIAGLLSRDIMFPPPQLDVSRNAFAPREPSPKPAMEPIPPAREGFTRDTCTDPEKESESVVICPACSEELAYDPTGTVTQSSVGGNKGKRKRVPGEHHFWALKKCGHVYCADCFENRKPTKANRDGVGFRAPDGKHPYTAANDLRCAVEGCETKVSSKTEWVGIFL</sequence>
<dbReference type="Proteomes" id="UP001140502">
    <property type="component" value="Unassembled WGS sequence"/>
</dbReference>
<evidence type="ECO:0008006" key="4">
    <source>
        <dbReference type="Google" id="ProtNLM"/>
    </source>
</evidence>
<organism evidence="2 3">
    <name type="scientific">Fusarium piperis</name>
    <dbReference type="NCBI Taxonomy" id="1435070"/>
    <lineage>
        <taxon>Eukaryota</taxon>
        <taxon>Fungi</taxon>
        <taxon>Dikarya</taxon>
        <taxon>Ascomycota</taxon>
        <taxon>Pezizomycotina</taxon>
        <taxon>Sordariomycetes</taxon>
        <taxon>Hypocreomycetidae</taxon>
        <taxon>Hypocreales</taxon>
        <taxon>Nectriaceae</taxon>
        <taxon>Fusarium</taxon>
        <taxon>Fusarium solani species complex</taxon>
    </lineage>
</organism>
<feature type="compositionally biased region" description="Pro residues" evidence="1">
    <location>
        <begin position="226"/>
        <end position="235"/>
    </location>
</feature>
<dbReference type="GO" id="GO:0033768">
    <property type="term" value="C:SUMO-targeted ubiquitin ligase complex"/>
    <property type="evidence" value="ECO:0007669"/>
    <property type="project" value="TreeGrafter"/>
</dbReference>
<dbReference type="GO" id="GO:0004842">
    <property type="term" value="F:ubiquitin-protein transferase activity"/>
    <property type="evidence" value="ECO:0007669"/>
    <property type="project" value="TreeGrafter"/>
</dbReference>
<feature type="compositionally biased region" description="Polar residues" evidence="1">
    <location>
        <begin position="93"/>
        <end position="126"/>
    </location>
</feature>
<evidence type="ECO:0000256" key="1">
    <source>
        <dbReference type="SAM" id="MobiDB-lite"/>
    </source>
</evidence>
<feature type="compositionally biased region" description="Basic residues" evidence="1">
    <location>
        <begin position="50"/>
        <end position="61"/>
    </location>
</feature>
<dbReference type="OrthoDB" id="2398441at2759"/>
<dbReference type="EMBL" id="JAPEUR010000091">
    <property type="protein sequence ID" value="KAJ4321726.1"/>
    <property type="molecule type" value="Genomic_DNA"/>
</dbReference>
<proteinExistence type="predicted"/>
<reference evidence="2" key="1">
    <citation type="submission" date="2022-10" db="EMBL/GenBank/DDBJ databases">
        <title>Tapping the CABI collections for fungal endophytes: first genome assemblies for Collariella, Neodidymelliopsis, Ascochyta clinopodiicola, Didymella pomorum, Didymosphaeria variabile, Neocosmospora piperis and Neocucurbitaria cava.</title>
        <authorList>
            <person name="Hill R."/>
        </authorList>
    </citation>
    <scope>NUCLEOTIDE SEQUENCE</scope>
    <source>
        <strain evidence="2">IMI 366586</strain>
    </source>
</reference>
<protein>
    <recommendedName>
        <fullName evidence="4">Cell cycle control protein</fullName>
    </recommendedName>
</protein>
<evidence type="ECO:0000313" key="2">
    <source>
        <dbReference type="EMBL" id="KAJ4321726.1"/>
    </source>
</evidence>
<keyword evidence="3" id="KW-1185">Reference proteome</keyword>
<dbReference type="PANTHER" id="PTHR28042:SF1">
    <property type="entry name" value="E3 UBIQUITIN-PROTEIN LIGASE COMPLEX SLX5-SLX8 SUBUNIT SLX5"/>
    <property type="match status" value="1"/>
</dbReference>
<comment type="caution">
    <text evidence="2">The sequence shown here is derived from an EMBL/GenBank/DDBJ whole genome shotgun (WGS) entry which is preliminary data.</text>
</comment>
<dbReference type="InterPro" id="IPR038886">
    <property type="entry name" value="E3_SLX5/Rfp1"/>
</dbReference>
<feature type="region of interest" description="Disordered" evidence="1">
    <location>
        <begin position="222"/>
        <end position="251"/>
    </location>
</feature>
<dbReference type="PANTHER" id="PTHR28042">
    <property type="entry name" value="E3 UBIQUITIN-PROTEIN LIGASE COMPLEX SLX5-SLX8 SUBUNIT SLX5"/>
    <property type="match status" value="1"/>
</dbReference>
<dbReference type="AlphaFoldDB" id="A0A9W8WE69"/>
<name>A0A9W8WE69_9HYPO</name>
<feature type="region of interest" description="Disordered" evidence="1">
    <location>
        <begin position="32"/>
        <end position="163"/>
    </location>
</feature>
<evidence type="ECO:0000313" key="3">
    <source>
        <dbReference type="Proteomes" id="UP001140502"/>
    </source>
</evidence>